<dbReference type="SUPFAM" id="SSF48452">
    <property type="entry name" value="TPR-like"/>
    <property type="match status" value="1"/>
</dbReference>
<dbReference type="PANTHER" id="PTHR12558:SF13">
    <property type="entry name" value="CELL DIVISION CYCLE PROTEIN 27 HOMOLOG"/>
    <property type="match status" value="1"/>
</dbReference>
<proteinExistence type="predicted"/>
<sequence>MTRFNNLEFDSNELSGESLSKKDSGGEASRGAGFFYEKARRSYLAGAFENALREYSRSLDTNPAFLQSWLGQIRMLIELGEYPEAIVWADKALESFPDNSNIYALKALAYLRDGNCTEASAFSDLSVSKADPSWLVWLVRAEVLRKKRTLCLSCVDKALAGVSDKNRPLIIFEAGRCLFVSGYCAEAIKYFRTAAEFVSDSALIWYELARCQKQLGFDQARDSIHHALEIRPDWKRAQKLEEAISGSSFLKRISRRIFRR</sequence>
<keyword evidence="2" id="KW-1185">Reference proteome</keyword>
<protein>
    <submittedName>
        <fullName evidence="1">Putative PEP-CTERM system TPR-repeat lipoprotein</fullName>
    </submittedName>
</protein>
<evidence type="ECO:0000313" key="1">
    <source>
        <dbReference type="EMBL" id="AQQ71714.1"/>
    </source>
</evidence>
<organism evidence="1 2">
    <name type="scientific">Limihaloglobus sulfuriphilus</name>
    <dbReference type="NCBI Taxonomy" id="1851148"/>
    <lineage>
        <taxon>Bacteria</taxon>
        <taxon>Pseudomonadati</taxon>
        <taxon>Planctomycetota</taxon>
        <taxon>Phycisphaerae</taxon>
        <taxon>Sedimentisphaerales</taxon>
        <taxon>Sedimentisphaeraceae</taxon>
        <taxon>Limihaloglobus</taxon>
    </lineage>
</organism>
<dbReference type="Proteomes" id="UP000188181">
    <property type="component" value="Chromosome"/>
</dbReference>
<dbReference type="AlphaFoldDB" id="A0A1Q2MGD7"/>
<gene>
    <name evidence="1" type="ORF">SMSP2_02091</name>
</gene>
<dbReference type="InterPro" id="IPR011990">
    <property type="entry name" value="TPR-like_helical_dom_sf"/>
</dbReference>
<dbReference type="Gene3D" id="1.25.40.10">
    <property type="entry name" value="Tetratricopeptide repeat domain"/>
    <property type="match status" value="1"/>
</dbReference>
<reference evidence="2" key="1">
    <citation type="submission" date="2017-02" db="EMBL/GenBank/DDBJ databases">
        <title>Comparative genomics and description of representatives of a novel lineage of planctomycetes thriving in anoxic sediments.</title>
        <authorList>
            <person name="Spring S."/>
            <person name="Bunk B."/>
            <person name="Sproer C."/>
        </authorList>
    </citation>
    <scope>NUCLEOTIDE SEQUENCE [LARGE SCALE GENOMIC DNA]</scope>
    <source>
        <strain evidence="2">SM-Chi-D1</strain>
    </source>
</reference>
<dbReference type="EMBL" id="CP019646">
    <property type="protein sequence ID" value="AQQ71714.1"/>
    <property type="molecule type" value="Genomic_DNA"/>
</dbReference>
<dbReference type="RefSeq" id="WP_146683865.1">
    <property type="nucleotide sequence ID" value="NZ_CP019646.1"/>
</dbReference>
<dbReference type="KEGG" id="pbas:SMSP2_02091"/>
<name>A0A1Q2MGD7_9BACT</name>
<dbReference type="Pfam" id="PF14559">
    <property type="entry name" value="TPR_19"/>
    <property type="match status" value="1"/>
</dbReference>
<dbReference type="STRING" id="1851148.SMSP2_02091"/>
<evidence type="ECO:0000313" key="2">
    <source>
        <dbReference type="Proteomes" id="UP000188181"/>
    </source>
</evidence>
<accession>A0A1Q2MGD7</accession>
<dbReference type="PANTHER" id="PTHR12558">
    <property type="entry name" value="CELL DIVISION CYCLE 16,23,27"/>
    <property type="match status" value="1"/>
</dbReference>
<keyword evidence="1" id="KW-0449">Lipoprotein</keyword>
<dbReference type="OrthoDB" id="274954at2"/>
<dbReference type="InterPro" id="IPR019734">
    <property type="entry name" value="TPR_rpt"/>
</dbReference>
<dbReference type="SMART" id="SM00028">
    <property type="entry name" value="TPR"/>
    <property type="match status" value="4"/>
</dbReference>